<feature type="compositionally biased region" description="Acidic residues" evidence="3">
    <location>
        <begin position="2073"/>
        <end position="2084"/>
    </location>
</feature>
<feature type="region of interest" description="Disordered" evidence="3">
    <location>
        <begin position="1946"/>
        <end position="2014"/>
    </location>
</feature>
<feature type="region of interest" description="Disordered" evidence="3">
    <location>
        <begin position="2808"/>
        <end position="2836"/>
    </location>
</feature>
<feature type="region of interest" description="Disordered" evidence="3">
    <location>
        <begin position="879"/>
        <end position="1079"/>
    </location>
</feature>
<feature type="compositionally biased region" description="Low complexity" evidence="3">
    <location>
        <begin position="770"/>
        <end position="779"/>
    </location>
</feature>
<feature type="compositionally biased region" description="Acidic residues" evidence="3">
    <location>
        <begin position="2953"/>
        <end position="2965"/>
    </location>
</feature>
<feature type="region of interest" description="Disordered" evidence="3">
    <location>
        <begin position="1886"/>
        <end position="1908"/>
    </location>
</feature>
<dbReference type="GO" id="GO:0005856">
    <property type="term" value="C:cytoskeleton"/>
    <property type="evidence" value="ECO:0007669"/>
    <property type="project" value="TreeGrafter"/>
</dbReference>
<feature type="region of interest" description="Disordered" evidence="3">
    <location>
        <begin position="612"/>
        <end position="714"/>
    </location>
</feature>
<feature type="compositionally biased region" description="Low complexity" evidence="3">
    <location>
        <begin position="2869"/>
        <end position="2904"/>
    </location>
</feature>
<comment type="caution">
    <text evidence="4">The sequence shown here is derived from an EMBL/GenBank/DDBJ whole genome shotgun (WGS) entry which is preliminary data.</text>
</comment>
<feature type="region of interest" description="Disordered" evidence="3">
    <location>
        <begin position="559"/>
        <end position="590"/>
    </location>
</feature>
<feature type="region of interest" description="Disordered" evidence="3">
    <location>
        <begin position="495"/>
        <end position="528"/>
    </location>
</feature>
<feature type="region of interest" description="Disordered" evidence="3">
    <location>
        <begin position="2869"/>
        <end position="2925"/>
    </location>
</feature>
<dbReference type="OrthoDB" id="1293114at2759"/>
<feature type="compositionally biased region" description="Polar residues" evidence="3">
    <location>
        <begin position="559"/>
        <end position="571"/>
    </location>
</feature>
<feature type="compositionally biased region" description="Basic and acidic residues" evidence="3">
    <location>
        <begin position="1681"/>
        <end position="1690"/>
    </location>
</feature>
<feature type="coiled-coil region" evidence="2">
    <location>
        <begin position="2280"/>
        <end position="2457"/>
    </location>
</feature>
<feature type="region of interest" description="Disordered" evidence="3">
    <location>
        <begin position="380"/>
        <end position="444"/>
    </location>
</feature>
<feature type="compositionally biased region" description="Polar residues" evidence="3">
    <location>
        <begin position="1410"/>
        <end position="1422"/>
    </location>
</feature>
<feature type="compositionally biased region" description="Pro residues" evidence="3">
    <location>
        <begin position="576"/>
        <end position="586"/>
    </location>
</feature>
<feature type="coiled-coil region" evidence="2">
    <location>
        <begin position="2660"/>
        <end position="2694"/>
    </location>
</feature>
<name>A0A8H8VDW4_ORBOL</name>
<feature type="compositionally biased region" description="Acidic residues" evidence="3">
    <location>
        <begin position="1886"/>
        <end position="1906"/>
    </location>
</feature>
<feature type="coiled-coil region" evidence="2">
    <location>
        <begin position="2553"/>
        <end position="2630"/>
    </location>
</feature>
<organism evidence="4 5">
    <name type="scientific">Orbilia oligospora</name>
    <name type="common">Nematode-trapping fungus</name>
    <name type="synonym">Arthrobotrys oligospora</name>
    <dbReference type="NCBI Taxonomy" id="2813651"/>
    <lineage>
        <taxon>Eukaryota</taxon>
        <taxon>Fungi</taxon>
        <taxon>Dikarya</taxon>
        <taxon>Ascomycota</taxon>
        <taxon>Pezizomycotina</taxon>
        <taxon>Orbiliomycetes</taxon>
        <taxon>Orbiliales</taxon>
        <taxon>Orbiliaceae</taxon>
        <taxon>Orbilia</taxon>
    </lineage>
</organism>
<dbReference type="PANTHER" id="PTHR32083:SF0">
    <property type="entry name" value="CILIA AND FLAGELLA-ASSOCIATED PROTEIN 58"/>
    <property type="match status" value="1"/>
</dbReference>
<feature type="coiled-coil region" evidence="2">
    <location>
        <begin position="2178"/>
        <end position="2254"/>
    </location>
</feature>
<feature type="region of interest" description="Disordered" evidence="3">
    <location>
        <begin position="2952"/>
        <end position="2979"/>
    </location>
</feature>
<evidence type="ECO:0000256" key="1">
    <source>
        <dbReference type="ARBA" id="ARBA00023054"/>
    </source>
</evidence>
<feature type="region of interest" description="Disordered" evidence="3">
    <location>
        <begin position="1632"/>
        <end position="1668"/>
    </location>
</feature>
<reference evidence="4" key="1">
    <citation type="submission" date="2019-06" db="EMBL/GenBank/DDBJ databases">
        <authorList>
            <person name="Palmer J.M."/>
        </authorList>
    </citation>
    <scope>NUCLEOTIDE SEQUENCE</scope>
    <source>
        <strain evidence="4">TWF679</strain>
    </source>
</reference>
<feature type="compositionally biased region" description="Low complexity" evidence="3">
    <location>
        <begin position="657"/>
        <end position="678"/>
    </location>
</feature>
<feature type="compositionally biased region" description="Polar residues" evidence="3">
    <location>
        <begin position="1285"/>
        <end position="1310"/>
    </location>
</feature>
<feature type="region of interest" description="Disordered" evidence="3">
    <location>
        <begin position="1282"/>
        <end position="1371"/>
    </location>
</feature>
<feature type="region of interest" description="Disordered" evidence="3">
    <location>
        <begin position="239"/>
        <end position="292"/>
    </location>
</feature>
<feature type="region of interest" description="Disordered" evidence="3">
    <location>
        <begin position="85"/>
        <end position="105"/>
    </location>
</feature>
<dbReference type="EMBL" id="WIWT01000021">
    <property type="protein sequence ID" value="KAF3214881.1"/>
    <property type="molecule type" value="Genomic_DNA"/>
</dbReference>
<feature type="compositionally biased region" description="Polar residues" evidence="3">
    <location>
        <begin position="2818"/>
        <end position="2836"/>
    </location>
</feature>
<gene>
    <name evidence="4" type="ORF">TWF679_004660</name>
</gene>
<feature type="region of interest" description="Disordered" evidence="3">
    <location>
        <begin position="1404"/>
        <end position="1431"/>
    </location>
</feature>
<evidence type="ECO:0000256" key="3">
    <source>
        <dbReference type="SAM" id="MobiDB-lite"/>
    </source>
</evidence>
<feature type="region of interest" description="Disordered" evidence="3">
    <location>
        <begin position="743"/>
        <end position="779"/>
    </location>
</feature>
<feature type="compositionally biased region" description="Polar residues" evidence="3">
    <location>
        <begin position="279"/>
        <end position="292"/>
    </location>
</feature>
<keyword evidence="1 2" id="KW-0175">Coiled coil</keyword>
<feature type="compositionally biased region" description="Gly residues" evidence="3">
    <location>
        <begin position="239"/>
        <end position="249"/>
    </location>
</feature>
<evidence type="ECO:0000256" key="2">
    <source>
        <dbReference type="SAM" id="Coils"/>
    </source>
</evidence>
<sequence>MGAKRNDDESPIKPNMFYKEGVMKVRCPPEREAYDRKPHGDHPSVPIEDWPIWANYGTRLEAYRLIRGRQHSCRLCRCDDRGGMWPRLPPPPPKNGGRPQSGGDCHGQAAADRCAVILGCFCFATLTQPTATNLAATVENYQDAINRIPGTVRESVRNKFWSWRMHGLNPNPGQMMRWTNNFNEVLDDVARDMSVPYGDTAGSWVTEPVPNIYSEPYFEDGEEDFEWARHEYGYYGPRYGPGPGPGSGSGPIAKRESTDVDGPTCGVNEGPGRARGHKPSSSDNESPTATTKCGSKADTIYLSTIARTFLSLALLSRTVSININININVNVNININININVNIHLFFILILTYIPAWSLCRAGTTCACFSVKLTSPAALVSPSPTRSASSPFHPPGSPTIVDTAEDQSPLSPRKTPTPNHRQRRSSLSTYYTASSNAPSLHNSPAPVYPGARNFQTWTQSSVGLRYTEEWIRGRGFRPANSQTWFGGTAFGSNYNAWNDEDDEEHKTTSIDDSSTNQEDSTGDDLKTPTLNSLLQTRQAQIFEPGWLVGHKKNLSASTVTAESVHAQQTSLVPAPASAPPPPPPEPRTSLHRRLTSIPAGLQGYFAWNSKKEESDDEDLIFGTDSSHADEDYDSEEPGSKRRTQAPLGFKTAPQSMAASSVGRRSLGSGLGGSRYALSNGSTEPELELEKDKSGESSKINSPPTPPTKSTDMDGPTIVSIRRAETSLFPHLGRLPRKPLDGMMEEDDEMPSTPSNLQPPYIGRDTPTPTPSVVTSATRSRTSVRWHGKLVIINVPLENRVLQPLTPMEVEAQYAKFGEKPYVWTPSSEQMSREVFPADSDRYIPTKIEAPRVSIPDKQKWESYVNALREEKLKALGVDLSDILGPPSSSPVPSIGGRTSIPPELQQRNSSSPHPSLPFSNTFSPPPSQVNGSHPPFSHQRHFSQSPMMPPPVSTASPFNKPFHLQRQSMSISRTPPMYGGVPPPGFQQSPQPQNWEPYNTRSSPQPQPTPSSYGQQPMPPAWSPQMDMRNIASPGAFKSFSPQPPGFVDPSGMPQSQIDYSMGGHDPRPMFGRHQHRPSVQWQNLHQQVAQHQMQLQQQQQQQQQQQAQLLQQQQQQHNQPQNQLHQPLKPRLEDLVEADEPEETVSSLLTSKPDEQRVTPIVVPVPKHGMNRLSVHLRQEMQGGKDEDEEEDIKREQAGGPNHLAQSANDGIVERLAEAKTNILETADEPEPSLVKVVTSVEDATAVPETELQRADGKAISQLTSDPAVTEGEKAVILPIGSEFETNPTSPILEETSTGFLSNSTTSPLAEQATEDSGDDTDPTKPSSRFHTRESSNISNISSRLPPFLRGTPIHSRHNSQMARAEPELPNTRNHVSIPLIPAQHTLSVQNGHMNGALSGGFRDDLSDGAQTNISDIHTNPSEPPSPGRRHFPGIGAESKWVADAVPHHERKESSLSNVSNQFAFASQNQPTSKLNVGAPEFKFGGFNPNAAVFSPPTTHLTPAKPVAPVQINHSRNSSGAQFNVDAPVFQPSSFALEPGNQVDSSFSSEPSSASKGPMSPFSFFSKGFNPVVPIFTPPKIGPVTSMSNTSTPIFSYRTEDFISPPTTSKKAVVTPLDPEDTEEELGWAAGGRPSFLRDNRSGKKGRFIRGRDDGDDVPMFAPSPGPLMREMEREIERRHLEEEEERAKNASPKRALEDDDKESLAYDQLPQIPTTSSPSSAPEVLEHRDRGSIMESYVGNETDTRVELTKSEKYLFKISTDATNFAEARPASASDHYEKRAKSDVFGVMDQEYQHLEDLAIGKALMERKQKEDVPVPSDEKEATVTGDVVFDPEAAEFMFTDATEKGGDQVVLSSAPIAERLPMPSAQELNDTFNFMFTQENAETEAADREEDEELRPEEEDSDDLQREIQLNPPVESAFVASPSSSSESIQPAPALPEYIPPPEKTKFTSQQTQAENRVRANAPSPASPERANTFITHVPQTPAERGIPTIDPLEPDSDWDSLLPDNDTQDSKLRSRASFFDTRVESMVGGILETRLDPVEKQLGAIYSALQNFTPLRKRMVTRESAWSDADDEEDADDDNSNVLRSPGKRKEDKKLERIRSVVMDALATREFATSSKPIEPIHDTVKGVEEIKAMMTFFMETQKQKDEERLLVIDKGVKKEEGNGIEEGAAATIEILQTRISALEKTLEAGRKAQEEDANAKKALQDSISELERRLNTSTEREREARERADEVERKFKEVEDKRNKTLTQAQMRAALLEGAHASLQKSVGDLTVTKANLEGQLADAKAKSDKIVADMEAAVAEASELRRAIPVLEASLEESRRLHDGSNTRLEDLQDKVIKAAAEVENKQARWRERNELQKNRIQTLETRLDTELRMREGREEEMKRLEAEEKNAIRLRIELEHVLKMKERMEADVLRMQDEEREAIRLRVEVEQVRRDNLKMEALVDRLRAEVIDKERAVVTERDTSNHEALKITLALQAQLEAARSETESVKVNLETEISKIMMETETSKERLKMLHDEVMDSKDAFIREMKTSHEVAMQHEAHQNTAKLEDQHQRYENMIEGLKEKHRRDIENAIEDIERERIFLKEQMEVQQAQQSVYTDKIEVLENQLEIAKKAAQAAVIAAQGSKSPAITRQHAPYHAAETKNTPSAADNKALRESLAVLQEQLQEKEATIETQAEEIETLRKSPAAKEVEHENIFLRELLSVRIGELEEIVRQLSKPQFDKVTVRNAAIRLKANLEMEQQERERNAALSASTEQIPTTTVGSLYGIANRGLSGALGGLRKGKAKYDDPGYISISASASPAMARDSSDQGSVQQSPSRPTSRQNFLTGLLTPPISLSRPAALASTLAKDRFVGITSRVSSEAIAPRPSPSISSSTSTLTATASSSRVRPRAPSHASEKSSTFVYDEDANDNVESSLSEPQYFAEEDEDIADALTNAQVNMESIVDDDDDEDEDDLGVPGFAMNSPYMRR</sequence>
<evidence type="ECO:0000313" key="5">
    <source>
        <dbReference type="Proteomes" id="UP000614610"/>
    </source>
</evidence>
<feature type="region of interest" description="Disordered" evidence="3">
    <location>
        <begin position="2071"/>
        <end position="2096"/>
    </location>
</feature>
<accession>A0A8H8VDW4</accession>
<feature type="region of interest" description="Disordered" evidence="3">
    <location>
        <begin position="1139"/>
        <end position="1159"/>
    </location>
</feature>
<protein>
    <submittedName>
        <fullName evidence="4">Uncharacterized protein</fullName>
    </submittedName>
</protein>
<dbReference type="Proteomes" id="UP000614610">
    <property type="component" value="Unassembled WGS sequence"/>
</dbReference>
<proteinExistence type="predicted"/>
<feature type="region of interest" description="Disordered" evidence="3">
    <location>
        <begin position="1681"/>
        <end position="1746"/>
    </location>
</feature>
<feature type="region of interest" description="Disordered" evidence="3">
    <location>
        <begin position="2633"/>
        <end position="2659"/>
    </location>
</feature>
<feature type="compositionally biased region" description="Polar residues" evidence="3">
    <location>
        <begin position="406"/>
        <end position="442"/>
    </location>
</feature>
<feature type="compositionally biased region" description="Polar residues" evidence="3">
    <location>
        <begin position="1713"/>
        <end position="1722"/>
    </location>
</feature>
<feature type="compositionally biased region" description="Polar residues" evidence="3">
    <location>
        <begin position="510"/>
        <end position="519"/>
    </location>
</feature>
<dbReference type="PANTHER" id="PTHR32083">
    <property type="entry name" value="CILIA AND FLAGELLA-ASSOCIATED PROTEIN 58-RELATED"/>
    <property type="match status" value="1"/>
</dbReference>
<feature type="coiled-coil region" evidence="2">
    <location>
        <begin position="1082"/>
        <end position="1117"/>
    </location>
</feature>
<feature type="compositionally biased region" description="Polar residues" evidence="3">
    <location>
        <begin position="905"/>
        <end position="922"/>
    </location>
</feature>
<evidence type="ECO:0000313" key="4">
    <source>
        <dbReference type="EMBL" id="KAF3214881.1"/>
    </source>
</evidence>